<keyword evidence="2" id="KW-0547">Nucleotide-binding</keyword>
<evidence type="ECO:0000256" key="2">
    <source>
        <dbReference type="ARBA" id="ARBA00022741"/>
    </source>
</evidence>
<keyword evidence="3" id="KW-0611">Plant defense</keyword>
<feature type="domain" description="Disease resistance N-terminal" evidence="4">
    <location>
        <begin position="5"/>
        <end position="95"/>
    </location>
</feature>
<dbReference type="Proteomes" id="UP000323000">
    <property type="component" value="Chromosome 2"/>
</dbReference>
<dbReference type="PANTHER" id="PTHR19338:SF37">
    <property type="entry name" value="DISEASE RESISTANCE PROTEIN RGA4"/>
    <property type="match status" value="1"/>
</dbReference>
<comment type="caution">
    <text evidence="5">The sequence shown here is derived from an EMBL/GenBank/DDBJ whole genome shotgun (WGS) entry which is preliminary data.</text>
</comment>
<organism evidence="5 6">
    <name type="scientific">Acer yangbiense</name>
    <dbReference type="NCBI Taxonomy" id="1000413"/>
    <lineage>
        <taxon>Eukaryota</taxon>
        <taxon>Viridiplantae</taxon>
        <taxon>Streptophyta</taxon>
        <taxon>Embryophyta</taxon>
        <taxon>Tracheophyta</taxon>
        <taxon>Spermatophyta</taxon>
        <taxon>Magnoliopsida</taxon>
        <taxon>eudicotyledons</taxon>
        <taxon>Gunneridae</taxon>
        <taxon>Pentapetalae</taxon>
        <taxon>rosids</taxon>
        <taxon>malvids</taxon>
        <taxon>Sapindales</taxon>
        <taxon>Sapindaceae</taxon>
        <taxon>Hippocastanoideae</taxon>
        <taxon>Acereae</taxon>
        <taxon>Acer</taxon>
    </lineage>
</organism>
<dbReference type="InterPro" id="IPR041118">
    <property type="entry name" value="Rx_N"/>
</dbReference>
<dbReference type="AlphaFoldDB" id="A0A5C7IKD2"/>
<keyword evidence="6" id="KW-1185">Reference proteome</keyword>
<dbReference type="Gene3D" id="1.20.5.4130">
    <property type="match status" value="1"/>
</dbReference>
<name>A0A5C7IKD2_9ROSI</name>
<proteinExistence type="predicted"/>
<dbReference type="GO" id="GO:0000166">
    <property type="term" value="F:nucleotide binding"/>
    <property type="evidence" value="ECO:0007669"/>
    <property type="project" value="UniProtKB-KW"/>
</dbReference>
<sequence length="305" mass="34595">MADAIVSVVLEQLISIIGKETNEQVRLVVGVRKEIEKLTSNFRAIQAVLLDAERRGLKDTAARDWLDKLKNASYDMDDVLDEWNTALLKLQSERAESDHVLHKKKVCLSFPSPRVCFKQVGLRSDIAQKIKGINENIDSIAREKDMFNIVTSRSNEEPPRIKSTSFDVPVDFKKDDDDNIITCKMHDIVHDFAQFLVKNECFMMLTSSGEESSLSGLYENVRHSKLILDDVEASFPTNICSMSKLRSLLVERWTPSAYFNKGKNLRIDYLPNSTKVEDTAILRKISPLRLFLTTVTALSSSSHLL</sequence>
<evidence type="ECO:0000256" key="3">
    <source>
        <dbReference type="ARBA" id="ARBA00022821"/>
    </source>
</evidence>
<dbReference type="Pfam" id="PF18052">
    <property type="entry name" value="Rx_N"/>
    <property type="match status" value="1"/>
</dbReference>
<dbReference type="GO" id="GO:0006952">
    <property type="term" value="P:defense response"/>
    <property type="evidence" value="ECO:0007669"/>
    <property type="project" value="UniProtKB-KW"/>
</dbReference>
<keyword evidence="1" id="KW-0677">Repeat</keyword>
<accession>A0A5C7IKD2</accession>
<dbReference type="PANTHER" id="PTHR19338">
    <property type="entry name" value="TRANSLOCASE OF INNER MITOCHONDRIAL MEMBRANE 13 HOMOLOG"/>
    <property type="match status" value="1"/>
</dbReference>
<evidence type="ECO:0000256" key="1">
    <source>
        <dbReference type="ARBA" id="ARBA00022737"/>
    </source>
</evidence>
<evidence type="ECO:0000313" key="5">
    <source>
        <dbReference type="EMBL" id="TXG68916.1"/>
    </source>
</evidence>
<evidence type="ECO:0000259" key="4">
    <source>
        <dbReference type="Pfam" id="PF18052"/>
    </source>
</evidence>
<dbReference type="EMBL" id="VAHF01000002">
    <property type="protein sequence ID" value="TXG68916.1"/>
    <property type="molecule type" value="Genomic_DNA"/>
</dbReference>
<gene>
    <name evidence="5" type="ORF">EZV62_003851</name>
</gene>
<dbReference type="OrthoDB" id="688937at2759"/>
<evidence type="ECO:0000313" key="6">
    <source>
        <dbReference type="Proteomes" id="UP000323000"/>
    </source>
</evidence>
<reference evidence="6" key="1">
    <citation type="journal article" date="2019" name="Gigascience">
        <title>De novo genome assembly of the endangered Acer yangbiense, a plant species with extremely small populations endemic to Yunnan Province, China.</title>
        <authorList>
            <person name="Yang J."/>
            <person name="Wariss H.M."/>
            <person name="Tao L."/>
            <person name="Zhang R."/>
            <person name="Yun Q."/>
            <person name="Hollingsworth P."/>
            <person name="Dao Z."/>
            <person name="Luo G."/>
            <person name="Guo H."/>
            <person name="Ma Y."/>
            <person name="Sun W."/>
        </authorList>
    </citation>
    <scope>NUCLEOTIDE SEQUENCE [LARGE SCALE GENOMIC DNA]</scope>
    <source>
        <strain evidence="6">cv. Malutang</strain>
    </source>
</reference>
<protein>
    <recommendedName>
        <fullName evidence="4">Disease resistance N-terminal domain-containing protein</fullName>
    </recommendedName>
</protein>